<feature type="signal peptide" evidence="2">
    <location>
        <begin position="1"/>
        <end position="24"/>
    </location>
</feature>
<evidence type="ECO:0000313" key="4">
    <source>
        <dbReference type="Proteomes" id="UP000265566"/>
    </source>
</evidence>
<evidence type="ECO:0008006" key="5">
    <source>
        <dbReference type="Google" id="ProtNLM"/>
    </source>
</evidence>
<dbReference type="Proteomes" id="UP000265566">
    <property type="component" value="Chromosome 8"/>
</dbReference>
<evidence type="ECO:0000313" key="3">
    <source>
        <dbReference type="EMBL" id="RHN41375.1"/>
    </source>
</evidence>
<sequence>MKVLFISFLLISMVMLNQNNLVEGEISFKDIEKRSRKNHHHYNDTEGNYTRGCSPINRCRGRDDHQNHNE</sequence>
<evidence type="ECO:0000256" key="1">
    <source>
        <dbReference type="SAM" id="MobiDB-lite"/>
    </source>
</evidence>
<reference evidence="4" key="1">
    <citation type="journal article" date="2018" name="Nat. Plants">
        <title>Whole-genome landscape of Medicago truncatula symbiotic genes.</title>
        <authorList>
            <person name="Pecrix Y."/>
            <person name="Staton S.E."/>
            <person name="Sallet E."/>
            <person name="Lelandais-Briere C."/>
            <person name="Moreau S."/>
            <person name="Carrere S."/>
            <person name="Blein T."/>
            <person name="Jardinaud M.F."/>
            <person name="Latrasse D."/>
            <person name="Zouine M."/>
            <person name="Zahm M."/>
            <person name="Kreplak J."/>
            <person name="Mayjonade B."/>
            <person name="Satge C."/>
            <person name="Perez M."/>
            <person name="Cauet S."/>
            <person name="Marande W."/>
            <person name="Chantry-Darmon C."/>
            <person name="Lopez-Roques C."/>
            <person name="Bouchez O."/>
            <person name="Berard A."/>
            <person name="Debelle F."/>
            <person name="Munos S."/>
            <person name="Bendahmane A."/>
            <person name="Berges H."/>
            <person name="Niebel A."/>
            <person name="Buitink J."/>
            <person name="Frugier F."/>
            <person name="Benhamed M."/>
            <person name="Crespi M."/>
            <person name="Gouzy J."/>
            <person name="Gamas P."/>
        </authorList>
    </citation>
    <scope>NUCLEOTIDE SEQUENCE [LARGE SCALE GENOMIC DNA]</scope>
    <source>
        <strain evidence="4">cv. Jemalong A17</strain>
    </source>
</reference>
<name>A0A396GRJ2_MEDTR</name>
<evidence type="ECO:0000256" key="2">
    <source>
        <dbReference type="SAM" id="SignalP"/>
    </source>
</evidence>
<accession>A0A396GRJ2</accession>
<dbReference type="AlphaFoldDB" id="A0A396GRJ2"/>
<feature type="chain" id="PRO_5017382906" description="RALF-like protein" evidence="2">
    <location>
        <begin position="25"/>
        <end position="70"/>
    </location>
</feature>
<dbReference type="EMBL" id="PSQE01000008">
    <property type="protein sequence ID" value="RHN41375.1"/>
    <property type="molecule type" value="Genomic_DNA"/>
</dbReference>
<comment type="caution">
    <text evidence="3">The sequence shown here is derived from an EMBL/GenBank/DDBJ whole genome shotgun (WGS) entry which is preliminary data.</text>
</comment>
<gene>
    <name evidence="3" type="ORF">MtrunA17_Chr8g0365431</name>
</gene>
<feature type="region of interest" description="Disordered" evidence="1">
    <location>
        <begin position="35"/>
        <end position="70"/>
    </location>
</feature>
<proteinExistence type="predicted"/>
<organism evidence="3 4">
    <name type="scientific">Medicago truncatula</name>
    <name type="common">Barrel medic</name>
    <name type="synonym">Medicago tribuloides</name>
    <dbReference type="NCBI Taxonomy" id="3880"/>
    <lineage>
        <taxon>Eukaryota</taxon>
        <taxon>Viridiplantae</taxon>
        <taxon>Streptophyta</taxon>
        <taxon>Embryophyta</taxon>
        <taxon>Tracheophyta</taxon>
        <taxon>Spermatophyta</taxon>
        <taxon>Magnoliopsida</taxon>
        <taxon>eudicotyledons</taxon>
        <taxon>Gunneridae</taxon>
        <taxon>Pentapetalae</taxon>
        <taxon>rosids</taxon>
        <taxon>fabids</taxon>
        <taxon>Fabales</taxon>
        <taxon>Fabaceae</taxon>
        <taxon>Papilionoideae</taxon>
        <taxon>50 kb inversion clade</taxon>
        <taxon>NPAAA clade</taxon>
        <taxon>Hologalegina</taxon>
        <taxon>IRL clade</taxon>
        <taxon>Trifolieae</taxon>
        <taxon>Medicago</taxon>
    </lineage>
</organism>
<protein>
    <recommendedName>
        <fullName evidence="5">RALF-like protein</fullName>
    </recommendedName>
</protein>
<keyword evidence="2" id="KW-0732">Signal</keyword>
<dbReference type="Gramene" id="rna47693">
    <property type="protein sequence ID" value="RHN41375.1"/>
    <property type="gene ID" value="gene47693"/>
</dbReference>
<feature type="compositionally biased region" description="Basic and acidic residues" evidence="1">
    <location>
        <begin position="60"/>
        <end position="70"/>
    </location>
</feature>